<reference evidence="1 2" key="1">
    <citation type="submission" date="2022-12" db="EMBL/GenBank/DDBJ databases">
        <title>Metagenome assembled genome from gulf of manar.</title>
        <authorList>
            <person name="Kohli P."/>
            <person name="Pk S."/>
            <person name="Venkata Ramana C."/>
            <person name="Sasikala C."/>
        </authorList>
    </citation>
    <scope>NUCLEOTIDE SEQUENCE [LARGE SCALE GENOMIC DNA]</scope>
    <source>
        <strain evidence="1">JB008</strain>
    </source>
</reference>
<comment type="caution">
    <text evidence="1">The sequence shown here is derived from an EMBL/GenBank/DDBJ whole genome shotgun (WGS) entry which is preliminary data.</text>
</comment>
<gene>
    <name evidence="1" type="ORF">PQJ61_00425</name>
</gene>
<proteinExistence type="predicted"/>
<dbReference type="AlphaFoldDB" id="A0AAJ1I9K3"/>
<organism evidence="1 2">
    <name type="scientific">Candidatus Thalassospirochaeta sargassi</name>
    <dbReference type="NCBI Taxonomy" id="3119039"/>
    <lineage>
        <taxon>Bacteria</taxon>
        <taxon>Pseudomonadati</taxon>
        <taxon>Spirochaetota</taxon>
        <taxon>Spirochaetia</taxon>
        <taxon>Spirochaetales</taxon>
        <taxon>Spirochaetaceae</taxon>
        <taxon>Candidatus Thalassospirochaeta</taxon>
    </lineage>
</organism>
<evidence type="ECO:0000313" key="2">
    <source>
        <dbReference type="Proteomes" id="UP001221217"/>
    </source>
</evidence>
<dbReference type="Proteomes" id="UP001221217">
    <property type="component" value="Unassembled WGS sequence"/>
</dbReference>
<protein>
    <submittedName>
        <fullName evidence="1">Uncharacterized protein</fullName>
    </submittedName>
</protein>
<name>A0AAJ1I9K3_9SPIO</name>
<evidence type="ECO:0000313" key="1">
    <source>
        <dbReference type="EMBL" id="MDC7225208.1"/>
    </source>
</evidence>
<dbReference type="EMBL" id="JAQQAL010000003">
    <property type="protein sequence ID" value="MDC7225208.1"/>
    <property type="molecule type" value="Genomic_DNA"/>
</dbReference>
<accession>A0AAJ1I9K3</accession>
<sequence length="41" mass="5035">MKIKVVVKGREVIMSRKEFLKKYQNENRHYQNKLSRTGRKI</sequence>